<comment type="similarity">
    <text evidence="1 8 9">Belongs to the universal ribosomal protein uL24 family.</text>
</comment>
<evidence type="ECO:0000313" key="12">
    <source>
        <dbReference type="Proteomes" id="UP000006051"/>
    </source>
</evidence>
<dbReference type="InterPro" id="IPR008991">
    <property type="entry name" value="Translation_prot_SH3-like_sf"/>
</dbReference>
<dbReference type="SMART" id="SM00739">
    <property type="entry name" value="KOW"/>
    <property type="match status" value="1"/>
</dbReference>
<dbReference type="GeneID" id="97257206"/>
<dbReference type="eggNOG" id="COG0198">
    <property type="taxonomic scope" value="Bacteria"/>
</dbReference>
<dbReference type="PROSITE" id="PS01108">
    <property type="entry name" value="RIBOSOMAL_L24"/>
    <property type="match status" value="1"/>
</dbReference>
<dbReference type="GO" id="GO:1990904">
    <property type="term" value="C:ribonucleoprotein complex"/>
    <property type="evidence" value="ECO:0007669"/>
    <property type="project" value="UniProtKB-KW"/>
</dbReference>
<keyword evidence="2 8" id="KW-0699">rRNA-binding</keyword>
<dbReference type="AlphaFoldDB" id="I3ZY86"/>
<evidence type="ECO:0000256" key="5">
    <source>
        <dbReference type="ARBA" id="ARBA00023274"/>
    </source>
</evidence>
<feature type="domain" description="KOW" evidence="10">
    <location>
        <begin position="7"/>
        <end position="34"/>
    </location>
</feature>
<dbReference type="InterPro" id="IPR005825">
    <property type="entry name" value="Ribosomal_uL24_CS"/>
</dbReference>
<comment type="function">
    <text evidence="8">One of two assembly initiator proteins, it binds directly to the 5'-end of the 23S rRNA, where it nucleates assembly of the 50S subunit.</text>
</comment>
<dbReference type="KEGG" id="orh:Ornrh_0463"/>
<dbReference type="GO" id="GO:0005840">
    <property type="term" value="C:ribosome"/>
    <property type="evidence" value="ECO:0007669"/>
    <property type="project" value="UniProtKB-KW"/>
</dbReference>
<comment type="subunit">
    <text evidence="8">Part of the 50S ribosomal subunit.</text>
</comment>
<dbReference type="InterPro" id="IPR003256">
    <property type="entry name" value="Ribosomal_uL24"/>
</dbReference>
<dbReference type="Pfam" id="PF17136">
    <property type="entry name" value="ribosomal_L24"/>
    <property type="match status" value="1"/>
</dbReference>
<dbReference type="Proteomes" id="UP000006051">
    <property type="component" value="Chromosome"/>
</dbReference>
<dbReference type="SUPFAM" id="SSF50104">
    <property type="entry name" value="Translation proteins SH3-like domain"/>
    <property type="match status" value="1"/>
</dbReference>
<evidence type="ECO:0000313" key="11">
    <source>
        <dbReference type="EMBL" id="AFL96670.1"/>
    </source>
</evidence>
<dbReference type="RefSeq" id="WP_014790291.1">
    <property type="nucleotide sequence ID" value="NC_018016.1"/>
</dbReference>
<sequence length="106" mass="11438">MAQVKLKIKKGDQVVVLSGSDKGKKGEVLQVRPKDNKAIVQGVNVIKKHTKPSAQNPQGGILETEAPIQISNLAIVDPETGKPTRVGFRIEGDKKVRFAKKSGKTL</sequence>
<dbReference type="PANTHER" id="PTHR12903">
    <property type="entry name" value="MITOCHONDRIAL RIBOSOMAL PROTEIN L24"/>
    <property type="match status" value="1"/>
</dbReference>
<dbReference type="FunFam" id="2.30.30.30:FF:000004">
    <property type="entry name" value="50S ribosomal protein L24"/>
    <property type="match status" value="1"/>
</dbReference>
<dbReference type="HOGENOM" id="CLU_093315_2_0_10"/>
<dbReference type="GO" id="GO:0006412">
    <property type="term" value="P:translation"/>
    <property type="evidence" value="ECO:0007669"/>
    <property type="project" value="UniProtKB-UniRule"/>
</dbReference>
<dbReference type="InterPro" id="IPR005824">
    <property type="entry name" value="KOW"/>
</dbReference>
<dbReference type="Pfam" id="PF00467">
    <property type="entry name" value="KOW"/>
    <property type="match status" value="1"/>
</dbReference>
<keyword evidence="5 8" id="KW-0687">Ribonucleoprotein</keyword>
<dbReference type="GO" id="GO:0019843">
    <property type="term" value="F:rRNA binding"/>
    <property type="evidence" value="ECO:0007669"/>
    <property type="project" value="UniProtKB-UniRule"/>
</dbReference>
<dbReference type="GO" id="GO:0003735">
    <property type="term" value="F:structural constituent of ribosome"/>
    <property type="evidence" value="ECO:0007669"/>
    <property type="project" value="InterPro"/>
</dbReference>
<evidence type="ECO:0000256" key="8">
    <source>
        <dbReference type="HAMAP-Rule" id="MF_01326"/>
    </source>
</evidence>
<dbReference type="HAMAP" id="MF_01326_B">
    <property type="entry name" value="Ribosomal_uL24_B"/>
    <property type="match status" value="1"/>
</dbReference>
<name>I3ZY86_ORNRL</name>
<evidence type="ECO:0000256" key="7">
    <source>
        <dbReference type="ARBA" id="ARBA00058688"/>
    </source>
</evidence>
<proteinExistence type="inferred from homology"/>
<protein>
    <recommendedName>
        <fullName evidence="6 8">Large ribosomal subunit protein uL24</fullName>
    </recommendedName>
</protein>
<dbReference type="InterPro" id="IPR014722">
    <property type="entry name" value="Rib_uL2_dom2"/>
</dbReference>
<gene>
    <name evidence="8" type="primary">rplX</name>
    <name evidence="11" type="ordered locus">Ornrh_0463</name>
</gene>
<evidence type="ECO:0000259" key="10">
    <source>
        <dbReference type="SMART" id="SM00739"/>
    </source>
</evidence>
<keyword evidence="4 8" id="KW-0689">Ribosomal protein</keyword>
<evidence type="ECO:0000256" key="6">
    <source>
        <dbReference type="ARBA" id="ARBA00035206"/>
    </source>
</evidence>
<evidence type="ECO:0000256" key="9">
    <source>
        <dbReference type="RuleBase" id="RU003477"/>
    </source>
</evidence>
<evidence type="ECO:0000256" key="3">
    <source>
        <dbReference type="ARBA" id="ARBA00022884"/>
    </source>
</evidence>
<keyword evidence="12" id="KW-1185">Reference proteome</keyword>
<dbReference type="GeneID" id="71569597"/>
<dbReference type="Gene3D" id="2.30.30.30">
    <property type="match status" value="1"/>
</dbReference>
<comment type="function">
    <text evidence="7 8">One of the proteins that surrounds the polypeptide exit tunnel on the outside of the subunit.</text>
</comment>
<dbReference type="InterPro" id="IPR041988">
    <property type="entry name" value="Ribosomal_uL24_KOW"/>
</dbReference>
<dbReference type="STRING" id="867902.Ornrh_0463"/>
<evidence type="ECO:0000256" key="2">
    <source>
        <dbReference type="ARBA" id="ARBA00022730"/>
    </source>
</evidence>
<keyword evidence="3 8" id="KW-0694">RNA-binding</keyword>
<dbReference type="InterPro" id="IPR057264">
    <property type="entry name" value="Ribosomal_uL24_C"/>
</dbReference>
<evidence type="ECO:0000256" key="4">
    <source>
        <dbReference type="ARBA" id="ARBA00022980"/>
    </source>
</evidence>
<organism evidence="11 12">
    <name type="scientific">Ornithobacterium rhinotracheale (strain ATCC 51463 / DSM 15997 / CCUG 23171 / CIP 104009 / LMG 9086)</name>
    <dbReference type="NCBI Taxonomy" id="867902"/>
    <lineage>
        <taxon>Bacteria</taxon>
        <taxon>Pseudomonadati</taxon>
        <taxon>Bacteroidota</taxon>
        <taxon>Flavobacteriia</taxon>
        <taxon>Flavobacteriales</taxon>
        <taxon>Weeksellaceae</taxon>
        <taxon>Ornithobacterium</taxon>
    </lineage>
</organism>
<dbReference type="NCBIfam" id="TIGR01079">
    <property type="entry name" value="rplX_bact"/>
    <property type="match status" value="1"/>
</dbReference>
<accession>I3ZY86</accession>
<dbReference type="CDD" id="cd06089">
    <property type="entry name" value="KOW_RPL26"/>
    <property type="match status" value="1"/>
</dbReference>
<evidence type="ECO:0000256" key="1">
    <source>
        <dbReference type="ARBA" id="ARBA00010618"/>
    </source>
</evidence>
<dbReference type="EMBL" id="CP003283">
    <property type="protein sequence ID" value="AFL96670.1"/>
    <property type="molecule type" value="Genomic_DNA"/>
</dbReference>
<dbReference type="PATRIC" id="fig|867902.3.peg.452"/>
<reference evidence="11 12" key="1">
    <citation type="submission" date="2012-06" db="EMBL/GenBank/DDBJ databases">
        <title>The complete genome of Ornithobacterium rhinotracheale DSM 15997.</title>
        <authorList>
            <consortium name="US DOE Joint Genome Institute (JGI-PGF)"/>
            <person name="Lucas S."/>
            <person name="Copeland A."/>
            <person name="Lapidus A."/>
            <person name="Goodwin L."/>
            <person name="Pitluck S."/>
            <person name="Peters L."/>
            <person name="Mikhailova N."/>
            <person name="Teshima H."/>
            <person name="Kyrpides N."/>
            <person name="Mavromatis K."/>
            <person name="Pagani I."/>
            <person name="Ivanova N."/>
            <person name="Ovchinnikova G."/>
            <person name="Zeytun A."/>
            <person name="Detter J.C."/>
            <person name="Han C."/>
            <person name="Land M."/>
            <person name="Hauser L."/>
            <person name="Markowitz V."/>
            <person name="Cheng J.-F."/>
            <person name="Hugenholtz P."/>
            <person name="Woyke T."/>
            <person name="Wu D."/>
            <person name="Lang E."/>
            <person name="Kopitz M."/>
            <person name="Brambilla E."/>
            <person name="Klenk H.-P."/>
            <person name="Eisen J.A."/>
        </authorList>
    </citation>
    <scope>NUCLEOTIDE SEQUENCE [LARGE SCALE GENOMIC DNA]</scope>
    <source>
        <strain evidence="12">ATCC 51463 / DSM 15997 / CCUG 23171 / LMG 9086</strain>
    </source>
</reference>